<reference evidence="2" key="1">
    <citation type="journal article" date="2020" name="Nature">
        <title>Giant virus diversity and host interactions through global metagenomics.</title>
        <authorList>
            <person name="Schulz F."/>
            <person name="Roux S."/>
            <person name="Paez-Espino D."/>
            <person name="Jungbluth S."/>
            <person name="Walsh D.A."/>
            <person name="Denef V.J."/>
            <person name="McMahon K.D."/>
            <person name="Konstantinidis K.T."/>
            <person name="Eloe-Fadrosh E.A."/>
            <person name="Kyrpides N.C."/>
            <person name="Woyke T."/>
        </authorList>
    </citation>
    <scope>NUCLEOTIDE SEQUENCE</scope>
    <source>
        <strain evidence="2">GVMAG-M-3300023184-86</strain>
    </source>
</reference>
<feature type="region of interest" description="Disordered" evidence="1">
    <location>
        <begin position="1"/>
        <end position="20"/>
    </location>
</feature>
<sequence length="235" mass="27861">MTNGTTTNSGSNDKHQSTSTEPAKYNMDLLLIANNSSIIRNPNDDNEERRLYRDDCESPRSNNDSINVSIYRYKFTDEFTNEMYTFSKVHQYDHRKDFKEAWNIWVEENDGIVKDEIKRLTEMGYDGDILDKMFKSARYYFRKKSTEKNEPQARRTYIGTQKELLEAMDEHIMDNIVKSDYKPSNAFNEFCQENIQLLQEEVSRLCKCGFTDKNDIKSKVKKTYKNRYFIISKNN</sequence>
<evidence type="ECO:0000256" key="1">
    <source>
        <dbReference type="SAM" id="MobiDB-lite"/>
    </source>
</evidence>
<accession>A0A6C0IFR1</accession>
<proteinExistence type="predicted"/>
<name>A0A6C0IFR1_9ZZZZ</name>
<feature type="compositionally biased region" description="Low complexity" evidence="1">
    <location>
        <begin position="1"/>
        <end position="11"/>
    </location>
</feature>
<evidence type="ECO:0000313" key="2">
    <source>
        <dbReference type="EMBL" id="QHT92018.1"/>
    </source>
</evidence>
<organism evidence="2">
    <name type="scientific">viral metagenome</name>
    <dbReference type="NCBI Taxonomy" id="1070528"/>
    <lineage>
        <taxon>unclassified sequences</taxon>
        <taxon>metagenomes</taxon>
        <taxon>organismal metagenomes</taxon>
    </lineage>
</organism>
<protein>
    <submittedName>
        <fullName evidence="2">Uncharacterized protein</fullName>
    </submittedName>
</protein>
<dbReference type="AlphaFoldDB" id="A0A6C0IFR1"/>
<dbReference type="EMBL" id="MN740174">
    <property type="protein sequence ID" value="QHT92018.1"/>
    <property type="molecule type" value="Genomic_DNA"/>
</dbReference>